<proteinExistence type="predicted"/>
<gene>
    <name evidence="1" type="ORF">S01H1_83963</name>
</gene>
<name>X0Y155_9ZZZZ</name>
<protein>
    <submittedName>
        <fullName evidence="1">Uncharacterized protein</fullName>
    </submittedName>
</protein>
<dbReference type="AlphaFoldDB" id="X0Y155"/>
<dbReference type="EMBL" id="BARS01057202">
    <property type="protein sequence ID" value="GAG49435.1"/>
    <property type="molecule type" value="Genomic_DNA"/>
</dbReference>
<reference evidence="1" key="1">
    <citation type="journal article" date="2014" name="Front. Microbiol.">
        <title>High frequency of phylogenetically diverse reductive dehalogenase-homologous genes in deep subseafloor sedimentary metagenomes.</title>
        <authorList>
            <person name="Kawai M."/>
            <person name="Futagami T."/>
            <person name="Toyoda A."/>
            <person name="Takaki Y."/>
            <person name="Nishi S."/>
            <person name="Hori S."/>
            <person name="Arai W."/>
            <person name="Tsubouchi T."/>
            <person name="Morono Y."/>
            <person name="Uchiyama I."/>
            <person name="Ito T."/>
            <person name="Fujiyama A."/>
            <person name="Inagaki F."/>
            <person name="Takami H."/>
        </authorList>
    </citation>
    <scope>NUCLEOTIDE SEQUENCE</scope>
    <source>
        <strain evidence="1">Expedition CK06-06</strain>
    </source>
</reference>
<accession>X0Y155</accession>
<comment type="caution">
    <text evidence="1">The sequence shown here is derived from an EMBL/GenBank/DDBJ whole genome shotgun (WGS) entry which is preliminary data.</text>
</comment>
<sequence>HQTGVLLMNLYGVKDSIALPCPFIILKNG</sequence>
<organism evidence="1">
    <name type="scientific">marine sediment metagenome</name>
    <dbReference type="NCBI Taxonomy" id="412755"/>
    <lineage>
        <taxon>unclassified sequences</taxon>
        <taxon>metagenomes</taxon>
        <taxon>ecological metagenomes</taxon>
    </lineage>
</organism>
<feature type="non-terminal residue" evidence="1">
    <location>
        <position position="1"/>
    </location>
</feature>
<evidence type="ECO:0000313" key="1">
    <source>
        <dbReference type="EMBL" id="GAG49435.1"/>
    </source>
</evidence>